<dbReference type="EC" id="5.3.1.22" evidence="5"/>
<evidence type="ECO:0000313" key="8">
    <source>
        <dbReference type="Proteomes" id="UP000553957"/>
    </source>
</evidence>
<reference evidence="5 8" key="2">
    <citation type="submission" date="2020-08" db="EMBL/GenBank/DDBJ databases">
        <title>Sequencing the genomes of 1000 actinobacteria strains.</title>
        <authorList>
            <person name="Klenk H.-P."/>
        </authorList>
    </citation>
    <scope>NUCLEOTIDE SEQUENCE [LARGE SCALE GENOMIC DNA]</scope>
    <source>
        <strain evidence="5 8">DSM 15626</strain>
    </source>
</reference>
<feature type="active site" description="Proton donor/acceptor" evidence="3">
    <location>
        <position position="250"/>
    </location>
</feature>
<dbReference type="SUPFAM" id="SSF51658">
    <property type="entry name" value="Xylose isomerase-like"/>
    <property type="match status" value="1"/>
</dbReference>
<protein>
    <submittedName>
        <fullName evidence="5">Hydroxypyruvate isomerase</fullName>
        <ecNumber evidence="5">5.3.1.22</ecNumber>
    </submittedName>
    <submittedName>
        <fullName evidence="6">TIM barrel protein</fullName>
    </submittedName>
</protein>
<dbReference type="Proteomes" id="UP000534306">
    <property type="component" value="Unassembled WGS sequence"/>
</dbReference>
<evidence type="ECO:0000256" key="3">
    <source>
        <dbReference type="PIRSR" id="PIRSR006241-50"/>
    </source>
</evidence>
<comment type="similarity">
    <text evidence="2">Belongs to the hyi family.</text>
</comment>
<dbReference type="InterPro" id="IPR026040">
    <property type="entry name" value="HyI-like"/>
</dbReference>
<organism evidence="6 7">
    <name type="scientific">Kribbella sandramycini</name>
    <dbReference type="NCBI Taxonomy" id="60450"/>
    <lineage>
        <taxon>Bacteria</taxon>
        <taxon>Bacillati</taxon>
        <taxon>Actinomycetota</taxon>
        <taxon>Actinomycetes</taxon>
        <taxon>Propionibacteriales</taxon>
        <taxon>Kribbellaceae</taxon>
        <taxon>Kribbella</taxon>
    </lineage>
</organism>
<dbReference type="PANTHER" id="PTHR43489">
    <property type="entry name" value="ISOMERASE"/>
    <property type="match status" value="1"/>
</dbReference>
<dbReference type="InterPro" id="IPR050417">
    <property type="entry name" value="Sugar_Epim/Isomerase"/>
</dbReference>
<dbReference type="AlphaFoldDB" id="A0A7Y4KVV1"/>
<feature type="active site" description="Proton donor/acceptor" evidence="3">
    <location>
        <position position="151"/>
    </location>
</feature>
<feature type="domain" description="Xylose isomerase-like TIM barrel" evidence="4">
    <location>
        <begin position="24"/>
        <end position="265"/>
    </location>
</feature>
<dbReference type="GO" id="GO:0046487">
    <property type="term" value="P:glyoxylate metabolic process"/>
    <property type="evidence" value="ECO:0007669"/>
    <property type="project" value="TreeGrafter"/>
</dbReference>
<evidence type="ECO:0000259" key="4">
    <source>
        <dbReference type="Pfam" id="PF01261"/>
    </source>
</evidence>
<dbReference type="Pfam" id="PF01261">
    <property type="entry name" value="AP_endonuc_2"/>
    <property type="match status" value="1"/>
</dbReference>
<dbReference type="GO" id="GO:0008903">
    <property type="term" value="F:hydroxypyruvate isomerase activity"/>
    <property type="evidence" value="ECO:0007669"/>
    <property type="project" value="UniProtKB-EC"/>
</dbReference>
<dbReference type="Gene3D" id="3.20.20.150">
    <property type="entry name" value="Divalent-metal-dependent TIM barrel enzymes"/>
    <property type="match status" value="1"/>
</dbReference>
<evidence type="ECO:0000313" key="6">
    <source>
        <dbReference type="EMBL" id="NOL39583.1"/>
    </source>
</evidence>
<dbReference type="PANTHER" id="PTHR43489:SF6">
    <property type="entry name" value="HYDROXYPYRUVATE ISOMERASE-RELATED"/>
    <property type="match status" value="1"/>
</dbReference>
<comment type="caution">
    <text evidence="6">The sequence shown here is derived from an EMBL/GenBank/DDBJ whole genome shotgun (WGS) entry which is preliminary data.</text>
</comment>
<evidence type="ECO:0000313" key="7">
    <source>
        <dbReference type="Proteomes" id="UP000534306"/>
    </source>
</evidence>
<dbReference type="PIRSF" id="PIRSF006241">
    <property type="entry name" value="HyI"/>
    <property type="match status" value="1"/>
</dbReference>
<dbReference type="EMBL" id="JABJRC010000001">
    <property type="protein sequence ID" value="NOL39583.1"/>
    <property type="molecule type" value="Genomic_DNA"/>
</dbReference>
<dbReference type="Proteomes" id="UP000553957">
    <property type="component" value="Unassembled WGS sequence"/>
</dbReference>
<keyword evidence="7" id="KW-1185">Reference proteome</keyword>
<proteinExistence type="inferred from homology"/>
<sequence>MPSARFAVNCSILFTELPLLERPAAAKAAGFDAVEFWWPFDTHLPGDAEVDAFERAISDAGVQLIGLNFAAGDMPAGDRGLVSWPQRALEFRDNIPVTLGIGERLGCRAFNALYGNRVEGFSPEAQDELAAANLALAATAAADFGGVVLVEPVSGADRYPLRTAADVVRVIDRVAAESGVTGLGLLLDLYHLTVNGDDVPAAIAAYADRIAHVQLADAPGRNEPGTGKIPVDQHLAELATAGYAGWIALEYKPSGSTAESFDWIR</sequence>
<evidence type="ECO:0000313" key="5">
    <source>
        <dbReference type="EMBL" id="MBB6567822.1"/>
    </source>
</evidence>
<dbReference type="EMBL" id="JACHKF010000001">
    <property type="protein sequence ID" value="MBB6567822.1"/>
    <property type="molecule type" value="Genomic_DNA"/>
</dbReference>
<dbReference type="RefSeq" id="WP_171671341.1">
    <property type="nucleotide sequence ID" value="NZ_BAAAGT010000003.1"/>
</dbReference>
<evidence type="ECO:0000256" key="2">
    <source>
        <dbReference type="PIRNR" id="PIRNR006241"/>
    </source>
</evidence>
<reference evidence="6 7" key="1">
    <citation type="submission" date="2020-05" db="EMBL/GenBank/DDBJ databases">
        <title>Genome sequence of Kribbella sandramycini ATCC 39419.</title>
        <authorList>
            <person name="Maclea K.S."/>
            <person name="Fair J.L."/>
        </authorList>
    </citation>
    <scope>NUCLEOTIDE SEQUENCE [LARGE SCALE GENOMIC DNA]</scope>
    <source>
        <strain evidence="6 7">ATCC 39419</strain>
    </source>
</reference>
<dbReference type="InterPro" id="IPR013022">
    <property type="entry name" value="Xyl_isomerase-like_TIM-brl"/>
</dbReference>
<gene>
    <name evidence="5" type="ORF">HNR71_003459</name>
    <name evidence="6" type="ORF">HPO96_04920</name>
</gene>
<dbReference type="InterPro" id="IPR036237">
    <property type="entry name" value="Xyl_isomerase-like_sf"/>
</dbReference>
<keyword evidence="1 2" id="KW-0413">Isomerase</keyword>
<name>A0A7Y4KVV1_9ACTN</name>
<accession>A0A7Y4KVV1</accession>
<keyword evidence="5" id="KW-0670">Pyruvate</keyword>
<evidence type="ECO:0000256" key="1">
    <source>
        <dbReference type="ARBA" id="ARBA00023235"/>
    </source>
</evidence>